<name>A0AAD7S2X4_9TELE</name>
<dbReference type="EMBL" id="JAINUG010000120">
    <property type="protein sequence ID" value="KAJ8395035.1"/>
    <property type="molecule type" value="Genomic_DNA"/>
</dbReference>
<proteinExistence type="predicted"/>
<keyword evidence="2" id="KW-0472">Membrane</keyword>
<keyword evidence="4" id="KW-1185">Reference proteome</keyword>
<dbReference type="Proteomes" id="UP001221898">
    <property type="component" value="Unassembled WGS sequence"/>
</dbReference>
<sequence>MRGNRLHVQVGTERLLHQVLGPSKHELSSHSRVFGTRGEFSRGVQPQDRRRSDGGCLQTRVLSRRYVQLPRPARSVAEQRRPFRSGWQVSAREQQEPYHQGSGVGVGQGGVVPGGGDRRADRWGAHPGAAHHAGPAHAAQREQASAGPAAADAVPAALQFPWTPRQKGPRGQAGPGVHGARDGSRELLFDLRQNATVGPWQRQNPLVGALGDVQRPREVGVCMIRFRDKAKTFILSGWFFCVLLLMLIPFNSEKKVSFFFFFFVMEKKQMNASLAVLLRSTLLEIKAESTRSCR</sequence>
<evidence type="ECO:0000313" key="3">
    <source>
        <dbReference type="EMBL" id="KAJ8395035.1"/>
    </source>
</evidence>
<feature type="transmembrane region" description="Helical" evidence="2">
    <location>
        <begin position="233"/>
        <end position="250"/>
    </location>
</feature>
<feature type="region of interest" description="Disordered" evidence="1">
    <location>
        <begin position="161"/>
        <end position="180"/>
    </location>
</feature>
<organism evidence="3 4">
    <name type="scientific">Aldrovandia affinis</name>
    <dbReference type="NCBI Taxonomy" id="143900"/>
    <lineage>
        <taxon>Eukaryota</taxon>
        <taxon>Metazoa</taxon>
        <taxon>Chordata</taxon>
        <taxon>Craniata</taxon>
        <taxon>Vertebrata</taxon>
        <taxon>Euteleostomi</taxon>
        <taxon>Actinopterygii</taxon>
        <taxon>Neopterygii</taxon>
        <taxon>Teleostei</taxon>
        <taxon>Notacanthiformes</taxon>
        <taxon>Halosauridae</taxon>
        <taxon>Aldrovandia</taxon>
    </lineage>
</organism>
<gene>
    <name evidence="3" type="ORF">AAFF_G00039860</name>
</gene>
<feature type="region of interest" description="Disordered" evidence="1">
    <location>
        <begin position="73"/>
        <end position="150"/>
    </location>
</feature>
<feature type="compositionally biased region" description="Low complexity" evidence="1">
    <location>
        <begin position="125"/>
        <end position="150"/>
    </location>
</feature>
<feature type="compositionally biased region" description="Gly residues" evidence="1">
    <location>
        <begin position="102"/>
        <end position="115"/>
    </location>
</feature>
<keyword evidence="2" id="KW-1133">Transmembrane helix</keyword>
<accession>A0AAD7S2X4</accession>
<evidence type="ECO:0000256" key="1">
    <source>
        <dbReference type="SAM" id="MobiDB-lite"/>
    </source>
</evidence>
<evidence type="ECO:0000256" key="2">
    <source>
        <dbReference type="SAM" id="Phobius"/>
    </source>
</evidence>
<reference evidence="3" key="1">
    <citation type="journal article" date="2023" name="Science">
        <title>Genome structures resolve the early diversification of teleost fishes.</title>
        <authorList>
            <person name="Parey E."/>
            <person name="Louis A."/>
            <person name="Montfort J."/>
            <person name="Bouchez O."/>
            <person name="Roques C."/>
            <person name="Iampietro C."/>
            <person name="Lluch J."/>
            <person name="Castinel A."/>
            <person name="Donnadieu C."/>
            <person name="Desvignes T."/>
            <person name="Floi Bucao C."/>
            <person name="Jouanno E."/>
            <person name="Wen M."/>
            <person name="Mejri S."/>
            <person name="Dirks R."/>
            <person name="Jansen H."/>
            <person name="Henkel C."/>
            <person name="Chen W.J."/>
            <person name="Zahm M."/>
            <person name="Cabau C."/>
            <person name="Klopp C."/>
            <person name="Thompson A.W."/>
            <person name="Robinson-Rechavi M."/>
            <person name="Braasch I."/>
            <person name="Lecointre G."/>
            <person name="Bobe J."/>
            <person name="Postlethwait J.H."/>
            <person name="Berthelot C."/>
            <person name="Roest Crollius H."/>
            <person name="Guiguen Y."/>
        </authorList>
    </citation>
    <scope>NUCLEOTIDE SEQUENCE</scope>
    <source>
        <strain evidence="3">NC1722</strain>
    </source>
</reference>
<protein>
    <submittedName>
        <fullName evidence="3">Uncharacterized protein</fullName>
    </submittedName>
</protein>
<dbReference type="AlphaFoldDB" id="A0AAD7S2X4"/>
<evidence type="ECO:0000313" key="4">
    <source>
        <dbReference type="Proteomes" id="UP001221898"/>
    </source>
</evidence>
<keyword evidence="2" id="KW-0812">Transmembrane</keyword>
<comment type="caution">
    <text evidence="3">The sequence shown here is derived from an EMBL/GenBank/DDBJ whole genome shotgun (WGS) entry which is preliminary data.</text>
</comment>